<protein>
    <submittedName>
        <fullName evidence="5">Cell surface protein</fullName>
    </submittedName>
</protein>
<dbReference type="Pfam" id="PF06739">
    <property type="entry name" value="SBBP"/>
    <property type="match status" value="1"/>
</dbReference>
<feature type="signal peptide" evidence="1">
    <location>
        <begin position="1"/>
        <end position="17"/>
    </location>
</feature>
<keyword evidence="1" id="KW-0732">Signal</keyword>
<gene>
    <name evidence="5" type="ORF">ACPOL_4372</name>
</gene>
<feature type="domain" description="Bacterial Ig-like" evidence="3">
    <location>
        <begin position="739"/>
        <end position="826"/>
    </location>
</feature>
<dbReference type="EMBL" id="CP030840">
    <property type="protein sequence ID" value="AXC13645.1"/>
    <property type="molecule type" value="Genomic_DNA"/>
</dbReference>
<dbReference type="PANTHER" id="PTHR35580">
    <property type="entry name" value="CELL SURFACE GLYCOPROTEIN (S-LAYER PROTEIN)-LIKE PROTEIN"/>
    <property type="match status" value="1"/>
</dbReference>
<evidence type="ECO:0000259" key="2">
    <source>
        <dbReference type="Pfam" id="PF13290"/>
    </source>
</evidence>
<dbReference type="Proteomes" id="UP000253606">
    <property type="component" value="Chromosome"/>
</dbReference>
<dbReference type="InterPro" id="IPR013783">
    <property type="entry name" value="Ig-like_fold"/>
</dbReference>
<evidence type="ECO:0000313" key="6">
    <source>
        <dbReference type="Proteomes" id="UP000253606"/>
    </source>
</evidence>
<dbReference type="InterPro" id="IPR011042">
    <property type="entry name" value="6-blade_b-propeller_TolB-like"/>
</dbReference>
<dbReference type="InterPro" id="IPR059177">
    <property type="entry name" value="GH29D-like_dom"/>
</dbReference>
<accession>A0A2Z5G4P9</accession>
<dbReference type="PANTHER" id="PTHR35580:SF1">
    <property type="entry name" value="PHYTASE-LIKE DOMAIN-CONTAINING PROTEIN"/>
    <property type="match status" value="1"/>
</dbReference>
<dbReference type="Pfam" id="PF13290">
    <property type="entry name" value="CHB_HEX_C_1"/>
    <property type="match status" value="1"/>
</dbReference>
<reference evidence="5 6" key="1">
    <citation type="journal article" date="2018" name="Front. Microbiol.">
        <title>Hydrolytic Capabilities as a Key to Environmental Success: Chitinolytic and Cellulolytic Acidobacteria From Acidic Sub-arctic Soils and Boreal Peatlands.</title>
        <authorList>
            <person name="Belova S.E."/>
            <person name="Ravin N.V."/>
            <person name="Pankratov T.A."/>
            <person name="Rakitin A.L."/>
            <person name="Ivanova A.A."/>
            <person name="Beletsky A.V."/>
            <person name="Mardanov A.V."/>
            <person name="Sinninghe Damste J.S."/>
            <person name="Dedysh S.N."/>
        </authorList>
    </citation>
    <scope>NUCLEOTIDE SEQUENCE [LARGE SCALE GENOMIC DNA]</scope>
    <source>
        <strain evidence="5 6">SBC82</strain>
    </source>
</reference>
<evidence type="ECO:0000313" key="5">
    <source>
        <dbReference type="EMBL" id="AXC13645.1"/>
    </source>
</evidence>
<evidence type="ECO:0000256" key="1">
    <source>
        <dbReference type="SAM" id="SignalP"/>
    </source>
</evidence>
<sequence length="1023" mass="105579">MKIKFCLGIALATLSQAYGFSQESSLSTNHLATAAVAANYGKLPLSFEANQGQTDAQVRFLSRGQGYSLFLTDKAAVLSLAKPSGKSPETRSAESAVVRMELAGAANGLRVDGAVPLPGKKNYFIGSDPAKWHTNVPTFSKVRYTGVYPGVDLLYYGNQQQLEFDFVVAPNASAKPVKLHFDGAESLKLASNGDLKVSAGDGEIAFHQPVVYQKKDGQRQPVEGKFALLAGNTVGFELGSYDHSRELVIDPVLAYSTYIGGSEAYGTDGYAISKVAVDAAGNAYFSGETDTADFPVTSRALKANNLHYSAFVSKLNASGSALMYSTYVSGNAPNLFAVDNAGNVYLAGANIPVTPGAFQTTNSNYGKTSVAKLDSTGSTLVYSTYLGGSIAEQAYGIAADSSGNAYIVGATQSNDFPVTPGAFQTTKTNPSGASTVFVTKLNANGSGLLYSTFLGGKYQSYGMSVFVDSSNHAYVGGLTYSPDFPITPNAYDPTYAPRVDEMAFAAKLNPSGSGLIYSTFFPYVASALDQEGNIYALDLYSYGKDQVTKGAYLKSGSEWLGKLNASGTALVFGTFLVPENATYAFNGLAAGPQGDVFLAGSGGPGFPITSDAYPFKSNPDGQTINAVLAKLNPTGSALTYATYLGGSGSVGSFQNDGTTHPTGDAASAVACDPLGNVYLAGVTSSVDFPVTDGAFQTVNKEGIYYPASEGKSSYGTNKGYANSFVTKFVFNGATTTTVSSSDSSVKLGSSVTFSASVRSQSGGTIPQGHLEFLVDGIPAANVVLDGAGNADYTTSALSAGAHVVNASYFGSKASSSGSAVVTQEVTGGAVAAPIFYPVPGTYAPKYFAGDLAIHNGVLIKSPTPGATIYYTTDGTTPTTSSAVYPVGGAQLINPNPQSSLIVRAIAVQSGNTPSSVTTGIYTINPHAIQTATTLTSSANPSTLGEAVTFTATVKADSGPVPTGTVLFRSGDEVFGTAPLKNGVATFTYSGLSPLGHDITAVYTGNDIDSEKGSPVLFQIVNAQ</sequence>
<feature type="domain" description="Bacterial Ig-like" evidence="3">
    <location>
        <begin position="934"/>
        <end position="1010"/>
    </location>
</feature>
<dbReference type="OrthoDB" id="127173at2"/>
<evidence type="ECO:0000259" key="4">
    <source>
        <dbReference type="Pfam" id="PF25778"/>
    </source>
</evidence>
<proteinExistence type="predicted"/>
<keyword evidence="6" id="KW-1185">Reference proteome</keyword>
<dbReference type="InterPro" id="IPR010620">
    <property type="entry name" value="SBBP_repeat"/>
</dbReference>
<dbReference type="Gene3D" id="2.60.40.10">
    <property type="entry name" value="Immunoglobulins"/>
    <property type="match status" value="2"/>
</dbReference>
<dbReference type="InterPro" id="IPR057708">
    <property type="entry name" value="DUF7948"/>
</dbReference>
<dbReference type="InterPro" id="IPR032109">
    <property type="entry name" value="Big_3_5"/>
</dbReference>
<name>A0A2Z5G4P9_9BACT</name>
<evidence type="ECO:0000259" key="3">
    <source>
        <dbReference type="Pfam" id="PF16640"/>
    </source>
</evidence>
<dbReference type="Gene3D" id="2.120.10.30">
    <property type="entry name" value="TolB, C-terminal domain"/>
    <property type="match status" value="1"/>
</dbReference>
<dbReference type="Pfam" id="PF25778">
    <property type="entry name" value="DUF7948"/>
    <property type="match status" value="1"/>
</dbReference>
<feature type="chain" id="PRO_5016336941" evidence="1">
    <location>
        <begin position="18"/>
        <end position="1023"/>
    </location>
</feature>
<feature type="domain" description="GH29D-like beta-sandwich" evidence="2">
    <location>
        <begin position="857"/>
        <end position="918"/>
    </location>
</feature>
<feature type="domain" description="DUF7948" evidence="4">
    <location>
        <begin position="47"/>
        <end position="252"/>
    </location>
</feature>
<dbReference type="Pfam" id="PF16640">
    <property type="entry name" value="Big_3_5"/>
    <property type="match status" value="2"/>
</dbReference>
<dbReference type="KEGG" id="abas:ACPOL_4372"/>
<dbReference type="SUPFAM" id="SSF101898">
    <property type="entry name" value="NHL repeat"/>
    <property type="match status" value="1"/>
</dbReference>
<dbReference type="RefSeq" id="WP_114208580.1">
    <property type="nucleotide sequence ID" value="NZ_CP030840.1"/>
</dbReference>
<organism evidence="5 6">
    <name type="scientific">Acidisarcina polymorpha</name>
    <dbReference type="NCBI Taxonomy" id="2211140"/>
    <lineage>
        <taxon>Bacteria</taxon>
        <taxon>Pseudomonadati</taxon>
        <taxon>Acidobacteriota</taxon>
        <taxon>Terriglobia</taxon>
        <taxon>Terriglobales</taxon>
        <taxon>Acidobacteriaceae</taxon>
        <taxon>Acidisarcina</taxon>
    </lineage>
</organism>
<dbReference type="InterPro" id="IPR052918">
    <property type="entry name" value="Motility_Chemotaxis_Reg"/>
</dbReference>
<dbReference type="AlphaFoldDB" id="A0A2Z5G4P9"/>